<dbReference type="WBParaSite" id="BTMF_0001502801-mRNA-1">
    <property type="protein sequence ID" value="BTMF_0001502801-mRNA-1"/>
    <property type="gene ID" value="BTMF_0001502801"/>
</dbReference>
<organism evidence="2">
    <name type="scientific">Brugia timori</name>
    <dbReference type="NCBI Taxonomy" id="42155"/>
    <lineage>
        <taxon>Eukaryota</taxon>
        <taxon>Metazoa</taxon>
        <taxon>Ecdysozoa</taxon>
        <taxon>Nematoda</taxon>
        <taxon>Chromadorea</taxon>
        <taxon>Rhabditida</taxon>
        <taxon>Spirurina</taxon>
        <taxon>Spiruromorpha</taxon>
        <taxon>Filarioidea</taxon>
        <taxon>Onchocercidae</taxon>
        <taxon>Brugia</taxon>
    </lineage>
</organism>
<dbReference type="AlphaFoldDB" id="A0A0R3R4T8"/>
<name>A0A0R3R4T8_9BILA</name>
<evidence type="ECO:0000313" key="2">
    <source>
        <dbReference type="WBParaSite" id="BTMF_0001502801-mRNA-1"/>
    </source>
</evidence>
<accession>A0A0R3R4T8</accession>
<reference evidence="2" key="1">
    <citation type="submission" date="2017-02" db="UniProtKB">
        <authorList>
            <consortium name="WormBaseParasite"/>
        </authorList>
    </citation>
    <scope>IDENTIFICATION</scope>
</reference>
<evidence type="ECO:0000256" key="1">
    <source>
        <dbReference type="SAM" id="Phobius"/>
    </source>
</evidence>
<feature type="transmembrane region" description="Helical" evidence="1">
    <location>
        <begin position="60"/>
        <end position="81"/>
    </location>
</feature>
<proteinExistence type="predicted"/>
<keyword evidence="1" id="KW-0812">Transmembrane</keyword>
<protein>
    <submittedName>
        <fullName evidence="2">Ovule protein</fullName>
    </submittedName>
</protein>
<keyword evidence="1" id="KW-0472">Membrane</keyword>
<sequence>LQFKIFESYIKSLTVTGLIGSIKSGASPSRCNSDSVATRTGPAVQAAPNVLTASHRYSPLSSFLAFLIFNIMVPSSWYSVITR</sequence>
<keyword evidence="1" id="KW-1133">Transmembrane helix</keyword>